<dbReference type="PANTHER" id="PTHR42697">
    <property type="entry name" value="ENDONUCLEASE 8"/>
    <property type="match status" value="1"/>
</dbReference>
<dbReference type="SUPFAM" id="SSF81624">
    <property type="entry name" value="N-terminal domain of MutM-like DNA repair proteins"/>
    <property type="match status" value="1"/>
</dbReference>
<dbReference type="InterPro" id="IPR035937">
    <property type="entry name" value="FPG_N"/>
</dbReference>
<evidence type="ECO:0000259" key="15">
    <source>
        <dbReference type="PROSITE" id="PS51068"/>
    </source>
</evidence>
<dbReference type="SUPFAM" id="SSF46946">
    <property type="entry name" value="S13-like H2TH domain"/>
    <property type="match status" value="1"/>
</dbReference>
<dbReference type="PROSITE" id="PS51068">
    <property type="entry name" value="FPG_CAT"/>
    <property type="match status" value="1"/>
</dbReference>
<dbReference type="InterPro" id="IPR010979">
    <property type="entry name" value="Ribosomal_uS13-like_H2TH"/>
</dbReference>
<keyword evidence="16" id="KW-0255">Endonuclease</keyword>
<evidence type="ECO:0000256" key="12">
    <source>
        <dbReference type="ARBA" id="ARBA00023295"/>
    </source>
</evidence>
<dbReference type="SMART" id="SM01232">
    <property type="entry name" value="H2TH"/>
    <property type="match status" value="1"/>
</dbReference>
<evidence type="ECO:0000256" key="1">
    <source>
        <dbReference type="ARBA" id="ARBA00009409"/>
    </source>
</evidence>
<keyword evidence="10" id="KW-0456">Lyase</keyword>
<dbReference type="Proteomes" id="UP001205185">
    <property type="component" value="Unassembled WGS sequence"/>
</dbReference>
<comment type="caution">
    <text evidence="16">The sequence shown here is derived from an EMBL/GenBank/DDBJ whole genome shotgun (WGS) entry which is preliminary data.</text>
</comment>
<dbReference type="InterPro" id="IPR012319">
    <property type="entry name" value="FPG_cat"/>
</dbReference>
<organism evidence="16 17">
    <name type="scientific">Actinokineospora diospyrosa</name>
    <dbReference type="NCBI Taxonomy" id="103728"/>
    <lineage>
        <taxon>Bacteria</taxon>
        <taxon>Bacillati</taxon>
        <taxon>Actinomycetota</taxon>
        <taxon>Actinomycetes</taxon>
        <taxon>Pseudonocardiales</taxon>
        <taxon>Pseudonocardiaceae</taxon>
        <taxon>Actinokineospora</taxon>
    </lineage>
</organism>
<dbReference type="Gene3D" id="3.20.190.10">
    <property type="entry name" value="MutM-like, N-terminal"/>
    <property type="match status" value="1"/>
</dbReference>
<dbReference type="InterPro" id="IPR044090">
    <property type="entry name" value="Nei2_N"/>
</dbReference>
<dbReference type="PROSITE" id="PS51066">
    <property type="entry name" value="ZF_FPG_2"/>
    <property type="match status" value="1"/>
</dbReference>
<dbReference type="GO" id="GO:0004519">
    <property type="term" value="F:endonuclease activity"/>
    <property type="evidence" value="ECO:0007669"/>
    <property type="project" value="UniProtKB-KW"/>
</dbReference>
<evidence type="ECO:0000256" key="7">
    <source>
        <dbReference type="ARBA" id="ARBA00022833"/>
    </source>
</evidence>
<keyword evidence="4" id="KW-0227">DNA damage</keyword>
<keyword evidence="6" id="KW-0378">Hydrolase</keyword>
<feature type="domain" description="Formamidopyrimidine-DNA glycosylase catalytic" evidence="15">
    <location>
        <begin position="2"/>
        <end position="102"/>
    </location>
</feature>
<dbReference type="Pfam" id="PF06831">
    <property type="entry name" value="H2TH"/>
    <property type="match status" value="1"/>
</dbReference>
<keyword evidence="8" id="KW-0238">DNA-binding</keyword>
<dbReference type="EC" id="4.2.99.18" evidence="2"/>
<dbReference type="CDD" id="cd08971">
    <property type="entry name" value="AcNei2_N"/>
    <property type="match status" value="1"/>
</dbReference>
<dbReference type="InterPro" id="IPR000214">
    <property type="entry name" value="Znf_DNA_glyclase/AP_lyase"/>
</dbReference>
<evidence type="ECO:0000256" key="11">
    <source>
        <dbReference type="ARBA" id="ARBA00023268"/>
    </source>
</evidence>
<comment type="similarity">
    <text evidence="1">Belongs to the FPG family.</text>
</comment>
<dbReference type="SUPFAM" id="SSF57716">
    <property type="entry name" value="Glucocorticoid receptor-like (DNA-binding domain)"/>
    <property type="match status" value="1"/>
</dbReference>
<protein>
    <recommendedName>
        <fullName evidence="2">DNA-(apurinic or apyrimidinic site) lyase</fullName>
        <ecNumber evidence="2">4.2.99.18</ecNumber>
    </recommendedName>
</protein>
<dbReference type="PANTHER" id="PTHR42697:SF1">
    <property type="entry name" value="ENDONUCLEASE 8"/>
    <property type="match status" value="1"/>
</dbReference>
<gene>
    <name evidence="16" type="ORF">LV75_005393</name>
</gene>
<keyword evidence="7" id="KW-0862">Zinc</keyword>
<dbReference type="EMBL" id="JAMTCO010000014">
    <property type="protein sequence ID" value="MCP2272867.1"/>
    <property type="molecule type" value="Genomic_DNA"/>
</dbReference>
<evidence type="ECO:0000256" key="13">
    <source>
        <dbReference type="PROSITE-ProRule" id="PRU00391"/>
    </source>
</evidence>
<evidence type="ECO:0000256" key="2">
    <source>
        <dbReference type="ARBA" id="ARBA00012720"/>
    </source>
</evidence>
<dbReference type="SMART" id="SM00898">
    <property type="entry name" value="Fapy_DNA_glyco"/>
    <property type="match status" value="1"/>
</dbReference>
<proteinExistence type="inferred from homology"/>
<name>A0ABT1IJN7_9PSEU</name>
<evidence type="ECO:0000256" key="9">
    <source>
        <dbReference type="ARBA" id="ARBA00023204"/>
    </source>
</evidence>
<sequence>MPEGDTVYRTAAVLAEALVSRVLTGGELRHPRLSTVELRGRTVLGTRTVGKHLFLRFSTNLSFRSHLAMDGVWQVAAARTRWRRPAHQARAVLMTEDVQAIGFLLQEMDLVATPDEDRLVAHLGPDLLDPRWGPTHAAEAVARLGSDPAREIGVALLDQRVLAGVGNVFKAEICFVLGVSPWTPVSDVDLDRAVAVSRDLLDRNKLTTDRVTTGDPRRDRRLWVYGRRTTPCLVCGGKIVAATQGSDVQERIAYFCPVCQPGPVAH</sequence>
<dbReference type="RefSeq" id="WP_253889804.1">
    <property type="nucleotide sequence ID" value="NZ_BAAAVB010000007.1"/>
</dbReference>
<evidence type="ECO:0000256" key="5">
    <source>
        <dbReference type="ARBA" id="ARBA00022771"/>
    </source>
</evidence>
<evidence type="ECO:0000256" key="6">
    <source>
        <dbReference type="ARBA" id="ARBA00022801"/>
    </source>
</evidence>
<evidence type="ECO:0000313" key="17">
    <source>
        <dbReference type="Proteomes" id="UP001205185"/>
    </source>
</evidence>
<dbReference type="InterPro" id="IPR015886">
    <property type="entry name" value="H2TH_FPG"/>
</dbReference>
<dbReference type="Gene3D" id="1.10.8.50">
    <property type="match status" value="1"/>
</dbReference>
<evidence type="ECO:0000256" key="8">
    <source>
        <dbReference type="ARBA" id="ARBA00023125"/>
    </source>
</evidence>
<keyword evidence="12" id="KW-0326">Glycosidase</keyword>
<keyword evidence="11" id="KW-0511">Multifunctional enzyme</keyword>
<evidence type="ECO:0000256" key="3">
    <source>
        <dbReference type="ARBA" id="ARBA00022723"/>
    </source>
</evidence>
<evidence type="ECO:0000256" key="10">
    <source>
        <dbReference type="ARBA" id="ARBA00023239"/>
    </source>
</evidence>
<feature type="domain" description="FPG-type" evidence="14">
    <location>
        <begin position="223"/>
        <end position="261"/>
    </location>
</feature>
<keyword evidence="3" id="KW-0479">Metal-binding</keyword>
<keyword evidence="9" id="KW-0234">DNA repair</keyword>
<reference evidence="16 17" key="1">
    <citation type="submission" date="2022-06" db="EMBL/GenBank/DDBJ databases">
        <title>Genomic Encyclopedia of Archaeal and Bacterial Type Strains, Phase II (KMG-II): from individual species to whole genera.</title>
        <authorList>
            <person name="Goeker M."/>
        </authorList>
    </citation>
    <scope>NUCLEOTIDE SEQUENCE [LARGE SCALE GENOMIC DNA]</scope>
    <source>
        <strain evidence="16 17">DSM 44255</strain>
    </source>
</reference>
<accession>A0ABT1IJN7</accession>
<keyword evidence="17" id="KW-1185">Reference proteome</keyword>
<dbReference type="Pfam" id="PF01149">
    <property type="entry name" value="Fapy_DNA_glyco"/>
    <property type="match status" value="1"/>
</dbReference>
<evidence type="ECO:0000259" key="14">
    <source>
        <dbReference type="PROSITE" id="PS51066"/>
    </source>
</evidence>
<evidence type="ECO:0000313" key="16">
    <source>
        <dbReference type="EMBL" id="MCP2272867.1"/>
    </source>
</evidence>
<evidence type="ECO:0000256" key="4">
    <source>
        <dbReference type="ARBA" id="ARBA00022763"/>
    </source>
</evidence>
<keyword evidence="16" id="KW-0540">Nuclease</keyword>
<keyword evidence="5 13" id="KW-0863">Zinc-finger</keyword>